<dbReference type="AlphaFoldDB" id="A0A9P7SWX4"/>
<dbReference type="OrthoDB" id="5365129at2759"/>
<dbReference type="Proteomes" id="UP000748025">
    <property type="component" value="Unassembled WGS sequence"/>
</dbReference>
<organism evidence="1 2">
    <name type="scientific">Claviceps pusilla</name>
    <dbReference type="NCBI Taxonomy" id="123648"/>
    <lineage>
        <taxon>Eukaryota</taxon>
        <taxon>Fungi</taxon>
        <taxon>Dikarya</taxon>
        <taxon>Ascomycota</taxon>
        <taxon>Pezizomycotina</taxon>
        <taxon>Sordariomycetes</taxon>
        <taxon>Hypocreomycetidae</taxon>
        <taxon>Hypocreales</taxon>
        <taxon>Clavicipitaceae</taxon>
        <taxon>Claviceps</taxon>
    </lineage>
</organism>
<proteinExistence type="predicted"/>
<comment type="caution">
    <text evidence="1">The sequence shown here is derived from an EMBL/GenBank/DDBJ whole genome shotgun (WGS) entry which is preliminary data.</text>
</comment>
<sequence>MAATFGVLDAIGLFMSGLGIFSFVQHNFLDYVPPGANFRFALGLNGAGPFGEGLQNADGTLPDIRVFNALGDEIGKTINDDTYCKDGVVCDSLVPWVQEQPVYTLFTANADAICIAWVTATFPEGDKYAWTGNFGRYCPSATWYYSDIYVQNDHGADKVACTWIDKNGDQPTTGIQVSWPAYASNFNGNGGKADFYCSQGPALFFHQDQDPWRIKTLPQKRNMFASNPSVEEKAFAPKPKDAKPKKAGYNEHYVHDTRLVKSHANSHKASELCESKTSVGPSFVSYKERKFCHMATKKLHSFCEDVKTGTCWDDVKHEIVHKDENGAVKRSVNPALPFNKVILWGQ</sequence>
<accession>A0A9P7SWX4</accession>
<evidence type="ECO:0000313" key="1">
    <source>
        <dbReference type="EMBL" id="KAG5989950.1"/>
    </source>
</evidence>
<reference evidence="1" key="1">
    <citation type="journal article" date="2020" name="bioRxiv">
        <title>Whole genome comparisons of ergot fungi reveals the divergence and evolution of species within the genus Claviceps are the result of varying mechanisms driving genome evolution and host range expansion.</title>
        <authorList>
            <person name="Wyka S.A."/>
            <person name="Mondo S.J."/>
            <person name="Liu M."/>
            <person name="Dettman J."/>
            <person name="Nalam V."/>
            <person name="Broders K.D."/>
        </authorList>
    </citation>
    <scope>NUCLEOTIDE SEQUENCE</scope>
    <source>
        <strain evidence="1">CCC 602</strain>
    </source>
</reference>
<dbReference type="EMBL" id="SRPW01002863">
    <property type="protein sequence ID" value="KAG5989950.1"/>
    <property type="molecule type" value="Genomic_DNA"/>
</dbReference>
<keyword evidence="2" id="KW-1185">Reference proteome</keyword>
<protein>
    <submittedName>
        <fullName evidence="1">Uncharacterized protein</fullName>
    </submittedName>
</protein>
<gene>
    <name evidence="1" type="ORF">E4U43_004400</name>
</gene>
<evidence type="ECO:0000313" key="2">
    <source>
        <dbReference type="Proteomes" id="UP000748025"/>
    </source>
</evidence>
<name>A0A9P7SWX4_9HYPO</name>